<dbReference type="SUPFAM" id="SSF53098">
    <property type="entry name" value="Ribonuclease H-like"/>
    <property type="match status" value="1"/>
</dbReference>
<evidence type="ECO:0000256" key="8">
    <source>
        <dbReference type="ARBA" id="ARBA00023242"/>
    </source>
</evidence>
<evidence type="ECO:0000256" key="7">
    <source>
        <dbReference type="ARBA" id="ARBA00023163"/>
    </source>
</evidence>
<dbReference type="SUPFAM" id="SSF140996">
    <property type="entry name" value="Hermes dimerisation domain"/>
    <property type="match status" value="1"/>
</dbReference>
<dbReference type="InterPro" id="IPR008906">
    <property type="entry name" value="HATC_C_dom"/>
</dbReference>
<gene>
    <name evidence="12" type="primary">ZBED1_203</name>
    <name evidence="12" type="ORF">N1851_031150</name>
</gene>
<evidence type="ECO:0000256" key="1">
    <source>
        <dbReference type="ARBA" id="ARBA00004123"/>
    </source>
</evidence>
<proteinExistence type="predicted"/>
<comment type="caution">
    <text evidence="12">The sequence shown here is derived from an EMBL/GenBank/DDBJ whole genome shotgun (WGS) entry which is preliminary data.</text>
</comment>
<dbReference type="InterPro" id="IPR003656">
    <property type="entry name" value="Znf_BED"/>
</dbReference>
<evidence type="ECO:0000256" key="2">
    <source>
        <dbReference type="ARBA" id="ARBA00022723"/>
    </source>
</evidence>
<feature type="compositionally biased region" description="Low complexity" evidence="10">
    <location>
        <begin position="9"/>
        <end position="20"/>
    </location>
</feature>
<dbReference type="GO" id="GO:0005634">
    <property type="term" value="C:nucleus"/>
    <property type="evidence" value="ECO:0007669"/>
    <property type="project" value="UniProtKB-SubCell"/>
</dbReference>
<keyword evidence="13" id="KW-1185">Reference proteome</keyword>
<evidence type="ECO:0000256" key="9">
    <source>
        <dbReference type="PROSITE-ProRule" id="PRU00027"/>
    </source>
</evidence>
<dbReference type="Pfam" id="PF05699">
    <property type="entry name" value="Dimer_Tnp_hAT"/>
    <property type="match status" value="1"/>
</dbReference>
<dbReference type="EMBL" id="JAOPHQ010005994">
    <property type="protein sequence ID" value="KAK0133332.1"/>
    <property type="molecule type" value="Genomic_DNA"/>
</dbReference>
<dbReference type="InterPro" id="IPR012337">
    <property type="entry name" value="RNaseH-like_sf"/>
</dbReference>
<feature type="compositionally biased region" description="Low complexity" evidence="10">
    <location>
        <begin position="512"/>
        <end position="525"/>
    </location>
</feature>
<reference evidence="12" key="1">
    <citation type="journal article" date="2023" name="Front. Mar. Sci.">
        <title>A new Merluccius polli reference genome to investigate the effects of global change in West African waters.</title>
        <authorList>
            <person name="Mateo J.L."/>
            <person name="Blanco-Fernandez C."/>
            <person name="Garcia-Vazquez E."/>
            <person name="Machado-Schiaffino G."/>
        </authorList>
    </citation>
    <scope>NUCLEOTIDE SEQUENCE</scope>
    <source>
        <strain evidence="12">C29</strain>
        <tissue evidence="12">Fin</tissue>
    </source>
</reference>
<sequence>MEDEQHLNVEAAAAAPAAEVESVEEEEEQQFVPKRNAVSIVWQYFGFKKEDTAQKTVKCKLCINTVVTSQGNTSNLFHHLQYNHLVEFEEIKKAQSEKRPGGPAKSASRQQSLTEAFANTQQYERTSKRWIEITNAIGYHIAKDMTPIATVERKGFKHLMKTVDKRYGLPSRKYFSKTVIPNMYTTEREKVAAEFRHIKHFAATSDLWSSRTMDPYISLTVHYIDEKWKLRTRVLETAYFPSDHTGEMIGEGLRTMLSAWDIREEDLVAITTDNGANIVKAAKLNNWMRVQCFGHRLHLAIENALKNQASVEWAMKVCKKIVSAFSYSWKKKKALRKVQLEMNLPTHKLKTACPTRWGSMQMMTARILEQKNAITQVLADDRASRHLVPRWLDLDVLEAINKALTPLVEFTDALSGEEYVTISSVKPVLHILRSRVLAEEDDDVALTKAIKSDILLYLDDKFSDPPTVELLDTASFVDPRFKAAYISADRVTTTQEKVKTEMKSAGADHTGSTAESTEPQPSTSSEAKKPKRSLGSFFKGSEATPSTAPTVPLEQAVEAELSSYLVSPVQDSEGSPLDWWREHQVHFPTISKVAKKYLCIPATSSPSERVFSSGGNIVTCLRSCLKPEMVNMLVFLSKNLD</sequence>
<evidence type="ECO:0000313" key="12">
    <source>
        <dbReference type="EMBL" id="KAK0133332.1"/>
    </source>
</evidence>
<keyword evidence="6" id="KW-0238">DNA-binding</keyword>
<dbReference type="SMART" id="SM00614">
    <property type="entry name" value="ZnF_BED"/>
    <property type="match status" value="1"/>
</dbReference>
<evidence type="ECO:0000256" key="6">
    <source>
        <dbReference type="ARBA" id="ARBA00023125"/>
    </source>
</evidence>
<dbReference type="InterPro" id="IPR052035">
    <property type="entry name" value="ZnF_BED_domain_contain"/>
</dbReference>
<dbReference type="PANTHER" id="PTHR46481:SF9">
    <property type="entry name" value="ZINC FINGER BED DOMAIN-CONTAINING PROTEIN 1-LIKE"/>
    <property type="match status" value="1"/>
</dbReference>
<feature type="region of interest" description="Disordered" evidence="10">
    <location>
        <begin position="496"/>
        <end position="550"/>
    </location>
</feature>
<dbReference type="GO" id="GO:0008270">
    <property type="term" value="F:zinc ion binding"/>
    <property type="evidence" value="ECO:0007669"/>
    <property type="project" value="UniProtKB-KW"/>
</dbReference>
<dbReference type="Pfam" id="PF02892">
    <property type="entry name" value="zf-BED"/>
    <property type="match status" value="1"/>
</dbReference>
<dbReference type="AlphaFoldDB" id="A0AA47M468"/>
<comment type="subcellular location">
    <subcellularLocation>
        <location evidence="1">Nucleus</location>
    </subcellularLocation>
</comment>
<name>A0AA47M468_MERPO</name>
<evidence type="ECO:0000256" key="3">
    <source>
        <dbReference type="ARBA" id="ARBA00022771"/>
    </source>
</evidence>
<evidence type="ECO:0000313" key="13">
    <source>
        <dbReference type="Proteomes" id="UP001174136"/>
    </source>
</evidence>
<keyword evidence="7" id="KW-0804">Transcription</keyword>
<evidence type="ECO:0000256" key="5">
    <source>
        <dbReference type="ARBA" id="ARBA00023015"/>
    </source>
</evidence>
<keyword evidence="8" id="KW-0539">Nucleus</keyword>
<keyword evidence="2" id="KW-0479">Metal-binding</keyword>
<keyword evidence="3 9" id="KW-0863">Zinc-finger</keyword>
<dbReference type="Proteomes" id="UP001174136">
    <property type="component" value="Unassembled WGS sequence"/>
</dbReference>
<feature type="region of interest" description="Disordered" evidence="10">
    <location>
        <begin position="1"/>
        <end position="28"/>
    </location>
</feature>
<evidence type="ECO:0000256" key="4">
    <source>
        <dbReference type="ARBA" id="ARBA00022833"/>
    </source>
</evidence>
<dbReference type="InterPro" id="IPR036236">
    <property type="entry name" value="Znf_C2H2_sf"/>
</dbReference>
<protein>
    <submittedName>
        <fullName evidence="12">Zinc finger BED domain-containing protein 1</fullName>
    </submittedName>
</protein>
<dbReference type="GO" id="GO:0046983">
    <property type="term" value="F:protein dimerization activity"/>
    <property type="evidence" value="ECO:0007669"/>
    <property type="project" value="InterPro"/>
</dbReference>
<dbReference type="PANTHER" id="PTHR46481">
    <property type="entry name" value="ZINC FINGER BED DOMAIN-CONTAINING PROTEIN 4"/>
    <property type="match status" value="1"/>
</dbReference>
<dbReference type="PROSITE" id="PS50808">
    <property type="entry name" value="ZF_BED"/>
    <property type="match status" value="1"/>
</dbReference>
<dbReference type="SUPFAM" id="SSF57667">
    <property type="entry name" value="beta-beta-alpha zinc fingers"/>
    <property type="match status" value="1"/>
</dbReference>
<feature type="region of interest" description="Disordered" evidence="10">
    <location>
        <begin position="93"/>
        <end position="112"/>
    </location>
</feature>
<keyword evidence="5" id="KW-0805">Transcription regulation</keyword>
<feature type="domain" description="BED-type" evidence="11">
    <location>
        <begin position="36"/>
        <end position="91"/>
    </location>
</feature>
<evidence type="ECO:0000259" key="11">
    <source>
        <dbReference type="PROSITE" id="PS50808"/>
    </source>
</evidence>
<organism evidence="12 13">
    <name type="scientific">Merluccius polli</name>
    <name type="common">Benguela hake</name>
    <name type="synonym">Merluccius cadenati</name>
    <dbReference type="NCBI Taxonomy" id="89951"/>
    <lineage>
        <taxon>Eukaryota</taxon>
        <taxon>Metazoa</taxon>
        <taxon>Chordata</taxon>
        <taxon>Craniata</taxon>
        <taxon>Vertebrata</taxon>
        <taxon>Euteleostomi</taxon>
        <taxon>Actinopterygii</taxon>
        <taxon>Neopterygii</taxon>
        <taxon>Teleostei</taxon>
        <taxon>Neoteleostei</taxon>
        <taxon>Acanthomorphata</taxon>
        <taxon>Zeiogadaria</taxon>
        <taxon>Gadariae</taxon>
        <taxon>Gadiformes</taxon>
        <taxon>Gadoidei</taxon>
        <taxon>Merlucciidae</taxon>
        <taxon>Merluccius</taxon>
    </lineage>
</organism>
<dbReference type="GO" id="GO:0003677">
    <property type="term" value="F:DNA binding"/>
    <property type="evidence" value="ECO:0007669"/>
    <property type="project" value="UniProtKB-KW"/>
</dbReference>
<accession>A0AA47M468</accession>
<evidence type="ECO:0000256" key="10">
    <source>
        <dbReference type="SAM" id="MobiDB-lite"/>
    </source>
</evidence>
<keyword evidence="4" id="KW-0862">Zinc</keyword>